<keyword evidence="5 7" id="KW-1133">Transmembrane helix</keyword>
<comment type="subcellular location">
    <subcellularLocation>
        <location evidence="1 7">Cell membrane</location>
        <topology evidence="1 7">Multi-pass membrane protein</topology>
    </subcellularLocation>
</comment>
<feature type="transmembrane region" description="Helical" evidence="7">
    <location>
        <begin position="114"/>
        <end position="135"/>
    </location>
</feature>
<evidence type="ECO:0000256" key="2">
    <source>
        <dbReference type="ARBA" id="ARBA00022448"/>
    </source>
</evidence>
<reference evidence="9 10" key="1">
    <citation type="submission" date="2021-03" db="EMBL/GenBank/DDBJ databases">
        <title>Sequencing the genomes of 1000 actinobacteria strains.</title>
        <authorList>
            <person name="Klenk H.-P."/>
        </authorList>
    </citation>
    <scope>NUCLEOTIDE SEQUENCE [LARGE SCALE GENOMIC DNA]</scope>
    <source>
        <strain evidence="9 10">DSM 18824</strain>
    </source>
</reference>
<feature type="transmembrane region" description="Helical" evidence="7">
    <location>
        <begin position="273"/>
        <end position="292"/>
    </location>
</feature>
<dbReference type="Pfam" id="PF00528">
    <property type="entry name" value="BPD_transp_1"/>
    <property type="match status" value="1"/>
</dbReference>
<accession>A0ABS4UJT3</accession>
<evidence type="ECO:0000256" key="5">
    <source>
        <dbReference type="ARBA" id="ARBA00022989"/>
    </source>
</evidence>
<evidence type="ECO:0000256" key="6">
    <source>
        <dbReference type="ARBA" id="ARBA00023136"/>
    </source>
</evidence>
<organism evidence="9 10">
    <name type="scientific">Kribbella aluminosa</name>
    <dbReference type="NCBI Taxonomy" id="416017"/>
    <lineage>
        <taxon>Bacteria</taxon>
        <taxon>Bacillati</taxon>
        <taxon>Actinomycetota</taxon>
        <taxon>Actinomycetes</taxon>
        <taxon>Propionibacteriales</taxon>
        <taxon>Kribbellaceae</taxon>
        <taxon>Kribbella</taxon>
    </lineage>
</organism>
<dbReference type="EMBL" id="JAGINT010000001">
    <property type="protein sequence ID" value="MBP2351922.1"/>
    <property type="molecule type" value="Genomic_DNA"/>
</dbReference>
<dbReference type="PANTHER" id="PTHR30193">
    <property type="entry name" value="ABC TRANSPORTER PERMEASE PROTEIN"/>
    <property type="match status" value="1"/>
</dbReference>
<evidence type="ECO:0000313" key="10">
    <source>
        <dbReference type="Proteomes" id="UP000755585"/>
    </source>
</evidence>
<feature type="transmembrane region" description="Helical" evidence="7">
    <location>
        <begin position="163"/>
        <end position="187"/>
    </location>
</feature>
<dbReference type="PANTHER" id="PTHR30193:SF37">
    <property type="entry name" value="INNER MEMBRANE ABC TRANSPORTER PERMEASE PROTEIN YCJO"/>
    <property type="match status" value="1"/>
</dbReference>
<dbReference type="CDD" id="cd06261">
    <property type="entry name" value="TM_PBP2"/>
    <property type="match status" value="1"/>
</dbReference>
<feature type="domain" description="ABC transmembrane type-1" evidence="8">
    <location>
        <begin position="77"/>
        <end position="289"/>
    </location>
</feature>
<dbReference type="SUPFAM" id="SSF161098">
    <property type="entry name" value="MetI-like"/>
    <property type="match status" value="1"/>
</dbReference>
<keyword evidence="3" id="KW-1003">Cell membrane</keyword>
<dbReference type="PROSITE" id="PS50928">
    <property type="entry name" value="ABC_TM1"/>
    <property type="match status" value="1"/>
</dbReference>
<keyword evidence="9" id="KW-0762">Sugar transport</keyword>
<evidence type="ECO:0000256" key="3">
    <source>
        <dbReference type="ARBA" id="ARBA00022475"/>
    </source>
</evidence>
<dbReference type="InterPro" id="IPR051393">
    <property type="entry name" value="ABC_transporter_permease"/>
</dbReference>
<protein>
    <submittedName>
        <fullName evidence="9">Multiple sugar transport system permease protein</fullName>
    </submittedName>
</protein>
<keyword evidence="2 7" id="KW-0813">Transport</keyword>
<proteinExistence type="inferred from homology"/>
<evidence type="ECO:0000259" key="8">
    <source>
        <dbReference type="PROSITE" id="PS50928"/>
    </source>
</evidence>
<dbReference type="Proteomes" id="UP000755585">
    <property type="component" value="Unassembled WGS sequence"/>
</dbReference>
<evidence type="ECO:0000256" key="4">
    <source>
        <dbReference type="ARBA" id="ARBA00022692"/>
    </source>
</evidence>
<feature type="transmembrane region" description="Helical" evidence="7">
    <location>
        <begin position="12"/>
        <end position="34"/>
    </location>
</feature>
<name>A0ABS4UJT3_9ACTN</name>
<comment type="similarity">
    <text evidence="7">Belongs to the binding-protein-dependent transport system permease family.</text>
</comment>
<keyword evidence="4 7" id="KW-0812">Transmembrane</keyword>
<dbReference type="Gene3D" id="1.10.3720.10">
    <property type="entry name" value="MetI-like"/>
    <property type="match status" value="1"/>
</dbReference>
<feature type="transmembrane region" description="Helical" evidence="7">
    <location>
        <begin position="220"/>
        <end position="241"/>
    </location>
</feature>
<dbReference type="RefSeq" id="WP_209694756.1">
    <property type="nucleotide sequence ID" value="NZ_BAAAVU010000002.1"/>
</dbReference>
<sequence length="297" mass="33112">MSRTALRHYRPWTPYLFVAPFVLLMLTFLIWPAIRGVWMSLHNWDFMLPGKPWVGLQNYRDLFDSGSVIFQPFWNGMQNTFLFVLISVPFLVTVPLGLSLLLNRKFPGRTFFRAVIFTPFVLGVAVVGVLFGYLFDPEVGLVNGLLSGIGLPKVAWLSSQPQAWITILITTIWWTIGFNAVIFLAGLQSLAQELYEAAELDGAGRWGQFRHITLPGLRNVFVFVLTTTILASANLFGQPYLLTHGGPGDSTTTAIMAMTNEGLRGFRMGTAAAMSYVLALALALVSIANFLLMRERK</sequence>
<comment type="caution">
    <text evidence="9">The sequence shown here is derived from an EMBL/GenBank/DDBJ whole genome shotgun (WGS) entry which is preliminary data.</text>
</comment>
<dbReference type="InterPro" id="IPR035906">
    <property type="entry name" value="MetI-like_sf"/>
</dbReference>
<keyword evidence="10" id="KW-1185">Reference proteome</keyword>
<evidence type="ECO:0000256" key="1">
    <source>
        <dbReference type="ARBA" id="ARBA00004651"/>
    </source>
</evidence>
<evidence type="ECO:0000256" key="7">
    <source>
        <dbReference type="RuleBase" id="RU363032"/>
    </source>
</evidence>
<evidence type="ECO:0000313" key="9">
    <source>
        <dbReference type="EMBL" id="MBP2351922.1"/>
    </source>
</evidence>
<gene>
    <name evidence="9" type="ORF">JOF29_003005</name>
</gene>
<feature type="transmembrane region" description="Helical" evidence="7">
    <location>
        <begin position="81"/>
        <end position="102"/>
    </location>
</feature>
<keyword evidence="6 7" id="KW-0472">Membrane</keyword>
<dbReference type="InterPro" id="IPR000515">
    <property type="entry name" value="MetI-like"/>
</dbReference>